<reference evidence="3 4" key="1">
    <citation type="submission" date="2019-09" db="EMBL/GenBank/DDBJ databases">
        <authorList>
            <person name="Duangmal K."/>
            <person name="Teo W.F.A."/>
            <person name="Lipun K."/>
        </authorList>
    </citation>
    <scope>NUCLEOTIDE SEQUENCE [LARGE SCALE GENOMIC DNA]</scope>
    <source>
        <strain evidence="3 4">K1PN6</strain>
    </source>
</reference>
<organism evidence="3 4">
    <name type="scientific">Streptomyces acidicola</name>
    <dbReference type="NCBI Taxonomy" id="2596892"/>
    <lineage>
        <taxon>Bacteria</taxon>
        <taxon>Bacillati</taxon>
        <taxon>Actinomycetota</taxon>
        <taxon>Actinomycetes</taxon>
        <taxon>Kitasatosporales</taxon>
        <taxon>Streptomycetaceae</taxon>
        <taxon>Streptomyces</taxon>
    </lineage>
</organism>
<evidence type="ECO:0000313" key="3">
    <source>
        <dbReference type="EMBL" id="MPY47200.1"/>
    </source>
</evidence>
<dbReference type="Proteomes" id="UP000373149">
    <property type="component" value="Unassembled WGS sequence"/>
</dbReference>
<evidence type="ECO:0000313" key="4">
    <source>
        <dbReference type="Proteomes" id="UP000373149"/>
    </source>
</evidence>
<sequence>MTAAAPAPESDAAQPSPTGPLSQLIQAALDDGKSLRELGKVAVDPETGEKISWQYFQKLVKNPPASAPSPVQMRAIAAALGKSETRIKEAVAEQWLDYRATELVGYGGTVRIILGHLGGMSEREQRRWLAMIEADERARREE</sequence>
<gene>
    <name evidence="2" type="ORF">FPZ41_00100</name>
    <name evidence="3" type="ORF">FPZ41_00805</name>
</gene>
<evidence type="ECO:0000313" key="2">
    <source>
        <dbReference type="EMBL" id="MPY47061.1"/>
    </source>
</evidence>
<dbReference type="AlphaFoldDB" id="A0A5N8WIA1"/>
<proteinExistence type="predicted"/>
<dbReference type="EMBL" id="VMNX01000001">
    <property type="protein sequence ID" value="MPY47061.1"/>
    <property type="molecule type" value="Genomic_DNA"/>
</dbReference>
<comment type="caution">
    <text evidence="3">The sequence shown here is derived from an EMBL/GenBank/DDBJ whole genome shotgun (WGS) entry which is preliminary data.</text>
</comment>
<feature type="region of interest" description="Disordered" evidence="1">
    <location>
        <begin position="1"/>
        <end position="21"/>
    </location>
</feature>
<feature type="compositionally biased region" description="Low complexity" evidence="1">
    <location>
        <begin position="1"/>
        <end position="16"/>
    </location>
</feature>
<accession>A0A5N8WIA1</accession>
<keyword evidence="4" id="KW-1185">Reference proteome</keyword>
<evidence type="ECO:0000256" key="1">
    <source>
        <dbReference type="SAM" id="MobiDB-lite"/>
    </source>
</evidence>
<dbReference type="EMBL" id="VMNX01000001">
    <property type="protein sequence ID" value="MPY47200.1"/>
    <property type="molecule type" value="Genomic_DNA"/>
</dbReference>
<name>A0A5N8WIA1_9ACTN</name>
<dbReference type="RefSeq" id="WP_152857837.1">
    <property type="nucleotide sequence ID" value="NZ_VMNX01000001.1"/>
</dbReference>
<protein>
    <submittedName>
        <fullName evidence="3">Uncharacterized protein</fullName>
    </submittedName>
</protein>